<keyword evidence="3" id="KW-1185">Reference proteome</keyword>
<evidence type="ECO:0000313" key="3">
    <source>
        <dbReference type="Proteomes" id="UP000076154"/>
    </source>
</evidence>
<evidence type="ECO:0000313" key="2">
    <source>
        <dbReference type="EMBL" id="RDB27959.1"/>
    </source>
</evidence>
<proteinExistence type="predicted"/>
<dbReference type="AlphaFoldDB" id="A0A369K035"/>
<dbReference type="EMBL" id="LUEZ02000013">
    <property type="protein sequence ID" value="RDB27959.1"/>
    <property type="molecule type" value="Genomic_DNA"/>
</dbReference>
<feature type="compositionally biased region" description="Basic residues" evidence="1">
    <location>
        <begin position="154"/>
        <end position="163"/>
    </location>
</feature>
<feature type="region of interest" description="Disordered" evidence="1">
    <location>
        <begin position="105"/>
        <end position="179"/>
    </location>
</feature>
<evidence type="ECO:0000256" key="1">
    <source>
        <dbReference type="SAM" id="MobiDB-lite"/>
    </source>
</evidence>
<comment type="caution">
    <text evidence="2">The sequence shown here is derived from an EMBL/GenBank/DDBJ whole genome shotgun (WGS) entry which is preliminary data.</text>
</comment>
<feature type="compositionally biased region" description="Basic and acidic residues" evidence="1">
    <location>
        <begin position="106"/>
        <end position="125"/>
    </location>
</feature>
<protein>
    <submittedName>
        <fullName evidence="2">Uncharacterized protein</fullName>
    </submittedName>
</protein>
<accession>A0A369K035</accession>
<organism evidence="2 3">
    <name type="scientific">Hypsizygus marmoreus</name>
    <name type="common">White beech mushroom</name>
    <name type="synonym">Agaricus marmoreus</name>
    <dbReference type="NCBI Taxonomy" id="39966"/>
    <lineage>
        <taxon>Eukaryota</taxon>
        <taxon>Fungi</taxon>
        <taxon>Dikarya</taxon>
        <taxon>Basidiomycota</taxon>
        <taxon>Agaricomycotina</taxon>
        <taxon>Agaricomycetes</taxon>
        <taxon>Agaricomycetidae</taxon>
        <taxon>Agaricales</taxon>
        <taxon>Tricholomatineae</taxon>
        <taxon>Lyophyllaceae</taxon>
        <taxon>Hypsizygus</taxon>
    </lineage>
</organism>
<feature type="region of interest" description="Disordered" evidence="1">
    <location>
        <begin position="16"/>
        <end position="41"/>
    </location>
</feature>
<gene>
    <name evidence="2" type="ORF">Hypma_002330</name>
</gene>
<dbReference type="Proteomes" id="UP000076154">
    <property type="component" value="Unassembled WGS sequence"/>
</dbReference>
<dbReference type="InParanoid" id="A0A369K035"/>
<reference evidence="2" key="1">
    <citation type="submission" date="2018-04" db="EMBL/GenBank/DDBJ databases">
        <title>Whole genome sequencing of Hypsizygus marmoreus.</title>
        <authorList>
            <person name="Choi I.-G."/>
            <person name="Min B."/>
            <person name="Kim J.-G."/>
            <person name="Kim S."/>
            <person name="Oh Y.-L."/>
            <person name="Kong W.-S."/>
            <person name="Park H."/>
            <person name="Jeong J."/>
            <person name="Song E.-S."/>
        </authorList>
    </citation>
    <scope>NUCLEOTIDE SEQUENCE [LARGE SCALE GENOMIC DNA]</scope>
    <source>
        <strain evidence="2">51987-8</strain>
    </source>
</reference>
<feature type="compositionally biased region" description="Basic and acidic residues" evidence="1">
    <location>
        <begin position="165"/>
        <end position="179"/>
    </location>
</feature>
<name>A0A369K035_HYPMA</name>
<sequence length="179" mass="20200">MKDSYQIAEDGAVLPARQMADGHANSNTGSVPEISTMPERRSAASDARADTIEDTALSAHEIPPQRQGMERIERSYLPGFLLTRADVLPFTSILHIMTAHLVVNSPHHDRSSRREFSPLPHREHSPYQQRQAWKADLSTANGEQSRKYIEISPHPRKHARSRVLPHLDRRGIHGNRPDV</sequence>